<dbReference type="Proteomes" id="UP001151699">
    <property type="component" value="Chromosome A"/>
</dbReference>
<dbReference type="GO" id="GO:0046872">
    <property type="term" value="F:metal ion binding"/>
    <property type="evidence" value="ECO:0007669"/>
    <property type="project" value="UniProtKB-KW"/>
</dbReference>
<evidence type="ECO:0000256" key="2">
    <source>
        <dbReference type="ARBA" id="ARBA00008714"/>
    </source>
</evidence>
<keyword evidence="5" id="KW-0560">Oxidoreductase</keyword>
<keyword evidence="6" id="KW-0464">Manganese</keyword>
<feature type="domain" description="Manganese/iron superoxide dismutase N-terminal" evidence="8">
    <location>
        <begin position="269"/>
        <end position="340"/>
    </location>
</feature>
<protein>
    <recommendedName>
        <fullName evidence="3">superoxide dismutase</fullName>
        <ecNumber evidence="3">1.15.1.1</ecNumber>
    </recommendedName>
</protein>
<dbReference type="InterPro" id="IPR019833">
    <property type="entry name" value="Mn/Fe_SOD_BS"/>
</dbReference>
<dbReference type="PRINTS" id="PR01703">
    <property type="entry name" value="MNSODISMTASE"/>
</dbReference>
<evidence type="ECO:0000256" key="1">
    <source>
        <dbReference type="ARBA" id="ARBA00002170"/>
    </source>
</evidence>
<dbReference type="InterPro" id="IPR010106">
    <property type="entry name" value="RpnA"/>
</dbReference>
<dbReference type="OrthoDB" id="239262at2759"/>
<dbReference type="InterPro" id="IPR019832">
    <property type="entry name" value="Mn/Fe_SOD_C"/>
</dbReference>
<keyword evidence="11" id="KW-1185">Reference proteome</keyword>
<evidence type="ECO:0000256" key="7">
    <source>
        <dbReference type="ARBA" id="ARBA00049204"/>
    </source>
</evidence>
<organism evidence="10 11">
    <name type="scientific">Pseudolycoriella hygida</name>
    <dbReference type="NCBI Taxonomy" id="35572"/>
    <lineage>
        <taxon>Eukaryota</taxon>
        <taxon>Metazoa</taxon>
        <taxon>Ecdysozoa</taxon>
        <taxon>Arthropoda</taxon>
        <taxon>Hexapoda</taxon>
        <taxon>Insecta</taxon>
        <taxon>Pterygota</taxon>
        <taxon>Neoptera</taxon>
        <taxon>Endopterygota</taxon>
        <taxon>Diptera</taxon>
        <taxon>Nematocera</taxon>
        <taxon>Sciaroidea</taxon>
        <taxon>Sciaridae</taxon>
        <taxon>Pseudolycoriella</taxon>
    </lineage>
</organism>
<dbReference type="PANTHER" id="PTHR42769:SF3">
    <property type="entry name" value="SUPEROXIDE DISMUTASE [FE] 2, CHLOROPLASTIC"/>
    <property type="match status" value="1"/>
</dbReference>
<gene>
    <name evidence="10" type="primary">sodB</name>
    <name evidence="10" type="ORF">Bhyg_00316</name>
</gene>
<evidence type="ECO:0000259" key="8">
    <source>
        <dbReference type="Pfam" id="PF00081"/>
    </source>
</evidence>
<comment type="caution">
    <text evidence="10">The sequence shown here is derived from an EMBL/GenBank/DDBJ whole genome shotgun (WGS) entry which is preliminary data.</text>
</comment>
<dbReference type="GO" id="GO:0004784">
    <property type="term" value="F:superoxide dismutase activity"/>
    <property type="evidence" value="ECO:0007669"/>
    <property type="project" value="UniProtKB-EC"/>
</dbReference>
<comment type="catalytic activity">
    <reaction evidence="7">
        <text>2 superoxide + 2 H(+) = H2O2 + O2</text>
        <dbReference type="Rhea" id="RHEA:20696"/>
        <dbReference type="ChEBI" id="CHEBI:15378"/>
        <dbReference type="ChEBI" id="CHEBI:15379"/>
        <dbReference type="ChEBI" id="CHEBI:16240"/>
        <dbReference type="ChEBI" id="CHEBI:18421"/>
        <dbReference type="EC" id="1.15.1.1"/>
    </reaction>
</comment>
<dbReference type="PANTHER" id="PTHR42769">
    <property type="entry name" value="SUPEROXIDE DISMUTASE"/>
    <property type="match status" value="1"/>
</dbReference>
<accession>A0A9Q0S4W1</accession>
<proteinExistence type="inferred from homology"/>
<dbReference type="InterPro" id="IPR036324">
    <property type="entry name" value="Mn/Fe_SOD_N_sf"/>
</dbReference>
<reference evidence="10" key="1">
    <citation type="submission" date="2022-07" db="EMBL/GenBank/DDBJ databases">
        <authorList>
            <person name="Trinca V."/>
            <person name="Uliana J.V.C."/>
            <person name="Torres T.T."/>
            <person name="Ward R.J."/>
            <person name="Monesi N."/>
        </authorList>
    </citation>
    <scope>NUCLEOTIDE SEQUENCE</scope>
    <source>
        <strain evidence="10">HSMRA1968</strain>
        <tissue evidence="10">Whole embryos</tissue>
    </source>
</reference>
<dbReference type="PROSITE" id="PS00088">
    <property type="entry name" value="SOD_MN"/>
    <property type="match status" value="1"/>
</dbReference>
<dbReference type="Gene3D" id="3.55.40.20">
    <property type="entry name" value="Iron/manganese superoxide dismutase, C-terminal domain"/>
    <property type="match status" value="1"/>
</dbReference>
<dbReference type="InterPro" id="IPR036314">
    <property type="entry name" value="SOD_C_sf"/>
</dbReference>
<comment type="function">
    <text evidence="1">Destroys superoxide anion radicals which are normally produced within the cells and which are toxic to biological systems.</text>
</comment>
<dbReference type="Pfam" id="PF12784">
    <property type="entry name" value="PDDEXK_2"/>
    <property type="match status" value="1"/>
</dbReference>
<evidence type="ECO:0000313" key="10">
    <source>
        <dbReference type="EMBL" id="KAJ6645114.1"/>
    </source>
</evidence>
<dbReference type="Pfam" id="PF02777">
    <property type="entry name" value="Sod_Fe_C"/>
    <property type="match status" value="1"/>
</dbReference>
<dbReference type="NCBIfam" id="TIGR01784">
    <property type="entry name" value="T_den_put_tspse"/>
    <property type="match status" value="1"/>
</dbReference>
<keyword evidence="4" id="KW-0479">Metal-binding</keyword>
<dbReference type="Pfam" id="PF00081">
    <property type="entry name" value="Sod_Fe_N"/>
    <property type="match status" value="1"/>
</dbReference>
<dbReference type="SUPFAM" id="SSF46609">
    <property type="entry name" value="Fe,Mn superoxide dismutase (SOD), N-terminal domain"/>
    <property type="match status" value="1"/>
</dbReference>
<dbReference type="EC" id="1.15.1.1" evidence="3"/>
<dbReference type="Gene3D" id="1.10.287.990">
    <property type="entry name" value="Fe,Mn superoxide dismutase (SOD) domain"/>
    <property type="match status" value="1"/>
</dbReference>
<sequence>MSNISPRVDIAFKKIFGVEENKDLLISLINSIVSDEDQISEVTLLNPYNPKNFREDKLSILDVKAKSFDGKRFNIEIQITDEADYDKRALYYWAKLYTEQLKTSEGYASLSKAIGIHILYFTSIPNEKKYHNIFHIVKKDSGLLYFKDLELHTIELNKFAKNYNEELSDIIAKVKNSLDMWSAFLTRHDLLNKDNLPKELNDASLKKALTVLDIMNFTEEEREAYEDHLKWMLIEAGTIRKFEDKGKKEGIRIGEVGLIKKMITNGEFVPHFSHETFDYHHGKHHQAYVTNLNNLLQNNQELQKKSLEELIIYASIKPDEAAIFNNAAQIWNHSFFWHSIKPSGGGRPTGIMLEQINKDFGSYENFATEFKQAAISQFASGWAWLVSNNGKLQIVKTSNAETPITKSMKPLLSCDVWEHAYYIDYRNKRPDYVTVYIDHMINWQFAEGHI</sequence>
<evidence type="ECO:0000256" key="5">
    <source>
        <dbReference type="ARBA" id="ARBA00023002"/>
    </source>
</evidence>
<evidence type="ECO:0000259" key="9">
    <source>
        <dbReference type="Pfam" id="PF02777"/>
    </source>
</evidence>
<dbReference type="EMBL" id="WJQU01000001">
    <property type="protein sequence ID" value="KAJ6645114.1"/>
    <property type="molecule type" value="Genomic_DNA"/>
</dbReference>
<dbReference type="AlphaFoldDB" id="A0A9Q0S4W1"/>
<dbReference type="InterPro" id="IPR001189">
    <property type="entry name" value="Mn/Fe_SOD"/>
</dbReference>
<dbReference type="SUPFAM" id="SSF54719">
    <property type="entry name" value="Fe,Mn superoxide dismutase (SOD), C-terminal domain"/>
    <property type="match status" value="1"/>
</dbReference>
<comment type="similarity">
    <text evidence="2">Belongs to the iron/manganese superoxide dismutase family.</text>
</comment>
<feature type="domain" description="Manganese/iron superoxide dismutase C-terminal" evidence="9">
    <location>
        <begin position="349"/>
        <end position="447"/>
    </location>
</feature>
<evidence type="ECO:0000313" key="11">
    <source>
        <dbReference type="Proteomes" id="UP001151699"/>
    </source>
</evidence>
<dbReference type="InterPro" id="IPR019831">
    <property type="entry name" value="Mn/Fe_SOD_N"/>
</dbReference>
<evidence type="ECO:0000256" key="6">
    <source>
        <dbReference type="ARBA" id="ARBA00023211"/>
    </source>
</evidence>
<name>A0A9Q0S4W1_9DIPT</name>
<evidence type="ECO:0000256" key="4">
    <source>
        <dbReference type="ARBA" id="ARBA00022723"/>
    </source>
</evidence>
<evidence type="ECO:0000256" key="3">
    <source>
        <dbReference type="ARBA" id="ARBA00012682"/>
    </source>
</evidence>